<dbReference type="AlphaFoldDB" id="A0A0B7FZ77"/>
<protein>
    <submittedName>
        <fullName evidence="2">Uncharacterized protein</fullName>
    </submittedName>
</protein>
<evidence type="ECO:0000313" key="3">
    <source>
        <dbReference type="Proteomes" id="UP000059188"/>
    </source>
</evidence>
<accession>A0A0B7FZ77</accession>
<dbReference type="Proteomes" id="UP000059188">
    <property type="component" value="Unassembled WGS sequence"/>
</dbReference>
<feature type="region of interest" description="Disordered" evidence="1">
    <location>
        <begin position="1"/>
        <end position="27"/>
    </location>
</feature>
<evidence type="ECO:0000313" key="2">
    <source>
        <dbReference type="EMBL" id="CEL63010.1"/>
    </source>
</evidence>
<name>A0A0B7FZ77_THACB</name>
<keyword evidence="3" id="KW-1185">Reference proteome</keyword>
<organism evidence="2 3">
    <name type="scientific">Thanatephorus cucumeris (strain AG1-IB / isolate 7/3/14)</name>
    <name type="common">Lettuce bottom rot fungus</name>
    <name type="synonym">Rhizoctonia solani</name>
    <dbReference type="NCBI Taxonomy" id="1108050"/>
    <lineage>
        <taxon>Eukaryota</taxon>
        <taxon>Fungi</taxon>
        <taxon>Dikarya</taxon>
        <taxon>Basidiomycota</taxon>
        <taxon>Agaricomycotina</taxon>
        <taxon>Agaricomycetes</taxon>
        <taxon>Cantharellales</taxon>
        <taxon>Ceratobasidiaceae</taxon>
        <taxon>Rhizoctonia</taxon>
        <taxon>Rhizoctonia solani AG-1</taxon>
    </lineage>
</organism>
<feature type="compositionally biased region" description="Polar residues" evidence="1">
    <location>
        <begin position="16"/>
        <end position="27"/>
    </location>
</feature>
<proteinExistence type="predicted"/>
<dbReference type="EMBL" id="LN679176">
    <property type="protein sequence ID" value="CEL63010.1"/>
    <property type="molecule type" value="Genomic_DNA"/>
</dbReference>
<gene>
    <name evidence="2" type="ORF">RSOLAG1IB_10649</name>
</gene>
<reference evidence="2 3" key="1">
    <citation type="submission" date="2014-11" db="EMBL/GenBank/DDBJ databases">
        <authorList>
            <person name="Wibberg Daniel"/>
        </authorList>
    </citation>
    <scope>NUCLEOTIDE SEQUENCE [LARGE SCALE GENOMIC DNA]</scope>
    <source>
        <strain evidence="2">Rhizoctonia solani AG1-IB 7/3/14</strain>
    </source>
</reference>
<evidence type="ECO:0000256" key="1">
    <source>
        <dbReference type="SAM" id="MobiDB-lite"/>
    </source>
</evidence>
<sequence length="76" mass="8234">MSNICEPTKEPKHNDASGSTAFTNSGSSACWEPPRLMLMASTASLAFPLTNFLSNCATSGSMLHAHRTNERDSRFI</sequence>